<sequence>MAAKDTKIGLVPKRSTQTLKMSAIREGHFNCTATVLINSAKQYVSFAIIATQAFDIFDLKII</sequence>
<dbReference type="GeneID" id="55476980"/>
<organism evidence="1 2">
    <name type="scientific">Clostridium saccharobutylicum DSM 13864</name>
    <dbReference type="NCBI Taxonomy" id="1345695"/>
    <lineage>
        <taxon>Bacteria</taxon>
        <taxon>Bacillati</taxon>
        <taxon>Bacillota</taxon>
        <taxon>Clostridia</taxon>
        <taxon>Eubacteriales</taxon>
        <taxon>Clostridiaceae</taxon>
        <taxon>Clostridium</taxon>
    </lineage>
</organism>
<dbReference type="RefSeq" id="WP_022744210.1">
    <property type="nucleotide sequence ID" value="NC_022571.1"/>
</dbReference>
<gene>
    <name evidence="1" type="ORF">CLSA_c09120</name>
</gene>
<proteinExistence type="predicted"/>
<keyword evidence="2" id="KW-1185">Reference proteome</keyword>
<name>U5MMC7_CLOSA</name>
<dbReference type="Proteomes" id="UP000017118">
    <property type="component" value="Chromosome"/>
</dbReference>
<dbReference type="KEGG" id="csb:CLSA_c09120"/>
<reference evidence="1 2" key="1">
    <citation type="journal article" date="2013" name="Genome Announc.">
        <title>Complete Genome Sequence of the Solvent Producer Clostridium saccharobutylicum NCP262 (DSM 13864).</title>
        <authorList>
            <person name="Poehlein A."/>
            <person name="Hartwich K."/>
            <person name="Krabben P."/>
            <person name="Ehrenreich A."/>
            <person name="Liebl W."/>
            <person name="Durre P."/>
            <person name="Gottschalk G."/>
            <person name="Daniel R."/>
        </authorList>
    </citation>
    <scope>NUCLEOTIDE SEQUENCE [LARGE SCALE GENOMIC DNA]</scope>
    <source>
        <strain evidence="1">DSM 13864</strain>
    </source>
</reference>
<protein>
    <submittedName>
        <fullName evidence="1">Uncharacterized protein</fullName>
    </submittedName>
</protein>
<dbReference type="AlphaFoldDB" id="U5MMC7"/>
<dbReference type="PATRIC" id="fig|1345695.3.peg.856"/>
<evidence type="ECO:0000313" key="1">
    <source>
        <dbReference type="EMBL" id="AGX41924.1"/>
    </source>
</evidence>
<evidence type="ECO:0000313" key="2">
    <source>
        <dbReference type="Proteomes" id="UP000017118"/>
    </source>
</evidence>
<accession>U5MMC7</accession>
<dbReference type="EMBL" id="CP006721">
    <property type="protein sequence ID" value="AGX41924.1"/>
    <property type="molecule type" value="Genomic_DNA"/>
</dbReference>
<dbReference type="HOGENOM" id="CLU_2896180_0_0_9"/>